<dbReference type="OrthoDB" id="5195038at2"/>
<evidence type="ECO:0000256" key="1">
    <source>
        <dbReference type="SAM" id="MobiDB-lite"/>
    </source>
</evidence>
<evidence type="ECO:0000313" key="2">
    <source>
        <dbReference type="EMBL" id="SDK57576.1"/>
    </source>
</evidence>
<dbReference type="RefSeq" id="WP_092629492.1">
    <property type="nucleotide sequence ID" value="NZ_FNFM01000009.1"/>
</dbReference>
<protein>
    <submittedName>
        <fullName evidence="2">Uncharacterized protein</fullName>
    </submittedName>
</protein>
<dbReference type="AlphaFoldDB" id="A0A1G9D0Z0"/>
<feature type="compositionally biased region" description="Basic and acidic residues" evidence="1">
    <location>
        <begin position="74"/>
        <end position="83"/>
    </location>
</feature>
<feature type="region of interest" description="Disordered" evidence="1">
    <location>
        <begin position="57"/>
        <end position="83"/>
    </location>
</feature>
<dbReference type="EMBL" id="FNFM01000009">
    <property type="protein sequence ID" value="SDK57576.1"/>
    <property type="molecule type" value="Genomic_DNA"/>
</dbReference>
<organism evidence="2 3">
    <name type="scientific">Actinopolyspora mzabensis</name>
    <dbReference type="NCBI Taxonomy" id="995066"/>
    <lineage>
        <taxon>Bacteria</taxon>
        <taxon>Bacillati</taxon>
        <taxon>Actinomycetota</taxon>
        <taxon>Actinomycetes</taxon>
        <taxon>Actinopolysporales</taxon>
        <taxon>Actinopolysporaceae</taxon>
        <taxon>Actinopolyspora</taxon>
    </lineage>
</organism>
<reference evidence="3" key="1">
    <citation type="submission" date="2016-10" db="EMBL/GenBank/DDBJ databases">
        <authorList>
            <person name="Varghese N."/>
            <person name="Submissions S."/>
        </authorList>
    </citation>
    <scope>NUCLEOTIDE SEQUENCE [LARGE SCALE GENOMIC DNA]</scope>
    <source>
        <strain evidence="3">DSM 45460</strain>
    </source>
</reference>
<dbReference type="Proteomes" id="UP000199213">
    <property type="component" value="Unassembled WGS sequence"/>
</dbReference>
<gene>
    <name evidence="2" type="ORF">SAMN04487820_109192</name>
</gene>
<evidence type="ECO:0000313" key="3">
    <source>
        <dbReference type="Proteomes" id="UP000199213"/>
    </source>
</evidence>
<proteinExistence type="predicted"/>
<keyword evidence="3" id="KW-1185">Reference proteome</keyword>
<name>A0A1G9D0Z0_ACTMZ</name>
<sequence length="83" mass="9150">MTSYAGRLGMWLAHEQWKLEQASYDIPARQATPRQCAELAGVLQRLSDELRDYAAGLAFGGGNPPESGSIDPPDEFRRRGDAE</sequence>
<accession>A0A1G9D0Z0</accession>